<dbReference type="Proteomes" id="UP000263489">
    <property type="component" value="Unassembled WGS sequence"/>
</dbReference>
<reference evidence="2 3" key="1">
    <citation type="journal article" date="2018" name="Nat. Biotechnol.">
        <title>A standardized bacterial taxonomy based on genome phylogeny substantially revises the tree of life.</title>
        <authorList>
            <person name="Parks D.H."/>
            <person name="Chuvochina M."/>
            <person name="Waite D.W."/>
            <person name="Rinke C."/>
            <person name="Skarshewski A."/>
            <person name="Chaumeil P.A."/>
            <person name="Hugenholtz P."/>
        </authorList>
    </citation>
    <scope>NUCLEOTIDE SEQUENCE [LARGE SCALE GENOMIC DNA]</scope>
    <source>
        <strain evidence="2">UBA9380</strain>
    </source>
</reference>
<accession>A0A352IVG6</accession>
<comment type="caution">
    <text evidence="2">The sequence shown here is derived from an EMBL/GenBank/DDBJ whole genome shotgun (WGS) entry which is preliminary data.</text>
</comment>
<gene>
    <name evidence="2" type="ORF">DC045_14285</name>
</gene>
<evidence type="ECO:0000256" key="1">
    <source>
        <dbReference type="SAM" id="MobiDB-lite"/>
    </source>
</evidence>
<evidence type="ECO:0000313" key="3">
    <source>
        <dbReference type="Proteomes" id="UP000263489"/>
    </source>
</evidence>
<feature type="region of interest" description="Disordered" evidence="1">
    <location>
        <begin position="1"/>
        <end position="34"/>
    </location>
</feature>
<dbReference type="AlphaFoldDB" id="A0A352IVG6"/>
<evidence type="ECO:0000313" key="2">
    <source>
        <dbReference type="EMBL" id="HBC35449.1"/>
    </source>
</evidence>
<protein>
    <submittedName>
        <fullName evidence="2">Uncharacterized protein</fullName>
    </submittedName>
</protein>
<name>A0A352IVG6_9GAMM</name>
<feature type="region of interest" description="Disordered" evidence="1">
    <location>
        <begin position="54"/>
        <end position="75"/>
    </location>
</feature>
<proteinExistence type="predicted"/>
<organism evidence="2 3">
    <name type="scientific">Marinobacter adhaerens</name>
    <dbReference type="NCBI Taxonomy" id="1033846"/>
    <lineage>
        <taxon>Bacteria</taxon>
        <taxon>Pseudomonadati</taxon>
        <taxon>Pseudomonadota</taxon>
        <taxon>Gammaproteobacteria</taxon>
        <taxon>Pseudomonadales</taxon>
        <taxon>Marinobacteraceae</taxon>
        <taxon>Marinobacter</taxon>
    </lineage>
</organism>
<sequence length="196" mass="22153">MRVTKFHPELAPPPLGKNFEEGTEPTGDGWVDHPSEFPNTKVYLYHPWKAPRGETFEQGEEPQEPGWVTSKKHLPTMPDPLGPIYNEKRIPALVRVAEVLRARGFPEVEIKRHLETVNQRECLPAVEVHSLDEVVQGTTPIGMPHLSFVLQDVADELARQGKSIEAAYETLNDLNTNRGNSALGDDDMQQFYNRFS</sequence>
<dbReference type="EMBL" id="DNNA01000229">
    <property type="protein sequence ID" value="HBC35449.1"/>
    <property type="molecule type" value="Genomic_DNA"/>
</dbReference>